<sequence length="104" mass="12208">MGRTSAVDVAYQADLQKISRRTLSPGYMPGNIASVIGKRVIRSVGGHRFDGEIRGRARDRSQRSEVSLFEHHDGFRHFTYRQRRPVRERRYFFHRAAQILKIYC</sequence>
<gene>
    <name evidence="1" type="ORF">SDC9_104073</name>
</gene>
<reference evidence="1" key="1">
    <citation type="submission" date="2019-08" db="EMBL/GenBank/DDBJ databases">
        <authorList>
            <person name="Kucharzyk K."/>
            <person name="Murdoch R.W."/>
            <person name="Higgins S."/>
            <person name="Loffler F."/>
        </authorList>
    </citation>
    <scope>NUCLEOTIDE SEQUENCE</scope>
</reference>
<evidence type="ECO:0000313" key="1">
    <source>
        <dbReference type="EMBL" id="MPM57251.1"/>
    </source>
</evidence>
<dbReference type="AlphaFoldDB" id="A0A645AY62"/>
<name>A0A645AY62_9ZZZZ</name>
<proteinExistence type="predicted"/>
<comment type="caution">
    <text evidence="1">The sequence shown here is derived from an EMBL/GenBank/DDBJ whole genome shotgun (WGS) entry which is preliminary data.</text>
</comment>
<organism evidence="1">
    <name type="scientific">bioreactor metagenome</name>
    <dbReference type="NCBI Taxonomy" id="1076179"/>
    <lineage>
        <taxon>unclassified sequences</taxon>
        <taxon>metagenomes</taxon>
        <taxon>ecological metagenomes</taxon>
    </lineage>
</organism>
<protein>
    <submittedName>
        <fullName evidence="1">Uncharacterized protein</fullName>
    </submittedName>
</protein>
<dbReference type="EMBL" id="VSSQ01016173">
    <property type="protein sequence ID" value="MPM57251.1"/>
    <property type="molecule type" value="Genomic_DNA"/>
</dbReference>
<accession>A0A645AY62</accession>